<dbReference type="InterPro" id="IPR010992">
    <property type="entry name" value="IHF-like_DNA-bd_dom_sf"/>
</dbReference>
<dbReference type="GO" id="GO:0003677">
    <property type="term" value="F:DNA binding"/>
    <property type="evidence" value="ECO:0007669"/>
    <property type="project" value="InterPro"/>
</dbReference>
<dbReference type="EMBL" id="PEZV01000030">
    <property type="protein sequence ID" value="PIT97172.1"/>
    <property type="molecule type" value="Genomic_DNA"/>
</dbReference>
<dbReference type="Pfam" id="PF00216">
    <property type="entry name" value="Bac_DNA_binding"/>
    <property type="match status" value="1"/>
</dbReference>
<accession>A0A2M6WWL8</accession>
<gene>
    <name evidence="1" type="ORF">COT77_02790</name>
</gene>
<dbReference type="InterPro" id="IPR000119">
    <property type="entry name" value="Hist_DNA-bd"/>
</dbReference>
<comment type="caution">
    <text evidence="1">The sequence shown here is derived from an EMBL/GenBank/DDBJ whole genome shotgun (WGS) entry which is preliminary data.</text>
</comment>
<evidence type="ECO:0000313" key="2">
    <source>
        <dbReference type="Proteomes" id="UP000228596"/>
    </source>
</evidence>
<dbReference type="GO" id="GO:0030527">
    <property type="term" value="F:structural constituent of chromatin"/>
    <property type="evidence" value="ECO:0007669"/>
    <property type="project" value="InterPro"/>
</dbReference>
<name>A0A2M6WWL8_9BACT</name>
<organism evidence="1 2">
    <name type="scientific">Candidatus Berkelbacteria bacterium CG10_big_fil_rev_8_21_14_0_10_41_12</name>
    <dbReference type="NCBI Taxonomy" id="1974513"/>
    <lineage>
        <taxon>Bacteria</taxon>
        <taxon>Candidatus Berkelbacteria</taxon>
    </lineage>
</organism>
<dbReference type="SUPFAM" id="SSF47729">
    <property type="entry name" value="IHF-like DNA-binding proteins"/>
    <property type="match status" value="1"/>
</dbReference>
<dbReference type="Proteomes" id="UP000228596">
    <property type="component" value="Unassembled WGS sequence"/>
</dbReference>
<protein>
    <recommendedName>
        <fullName evidence="3">HU family DNA-binding protein</fullName>
    </recommendedName>
</protein>
<dbReference type="Gene3D" id="4.10.520.10">
    <property type="entry name" value="IHF-like DNA-binding proteins"/>
    <property type="match status" value="1"/>
</dbReference>
<reference evidence="2" key="1">
    <citation type="submission" date="2017-09" db="EMBL/GenBank/DDBJ databases">
        <title>Depth-based differentiation of microbial function through sediment-hosted aquifers and enrichment of novel symbionts in the deep terrestrial subsurface.</title>
        <authorList>
            <person name="Probst A.J."/>
            <person name="Ladd B."/>
            <person name="Jarett J.K."/>
            <person name="Geller-Mcgrath D.E."/>
            <person name="Sieber C.M.K."/>
            <person name="Emerson J.B."/>
            <person name="Anantharaman K."/>
            <person name="Thomas B.C."/>
            <person name="Malmstrom R."/>
            <person name="Stieglmeier M."/>
            <person name="Klingl A."/>
            <person name="Woyke T."/>
            <person name="Ryan C.M."/>
            <person name="Banfield J.F."/>
        </authorList>
    </citation>
    <scope>NUCLEOTIDE SEQUENCE [LARGE SCALE GENOMIC DNA]</scope>
</reference>
<evidence type="ECO:0000313" key="1">
    <source>
        <dbReference type="EMBL" id="PIT97172.1"/>
    </source>
</evidence>
<proteinExistence type="predicted"/>
<evidence type="ECO:0008006" key="3">
    <source>
        <dbReference type="Google" id="ProtNLM"/>
    </source>
</evidence>
<sequence length="252" mass="28763">MITVKLKSIKQNVSAASGLSPNKINEVINHLNKAIIAALKEKGRIQINNFGVFSLKKMASKPVFNISKKSGKILLLDRNMVKFMPSFSFKLRIAKTSKAKQQSSTESQTFNLLPNLMPNLRQQIKNIFAKGEKIAIVNHPGPEQSPAMRLFNAIIQSSVEQNLPYLIIELNSDNYALIKYNKNNLLTKIPKIIAENYLRELLGNVSRDIPEEYFVKFAFAKKMSKINNRVLLLRYWTYPSSTKLMVRIQIHE</sequence>
<dbReference type="AlphaFoldDB" id="A0A2M6WWL8"/>